<dbReference type="SMART" id="SM00257">
    <property type="entry name" value="LysM"/>
    <property type="match status" value="1"/>
</dbReference>
<dbReference type="Pfam" id="PF07534">
    <property type="entry name" value="TLD"/>
    <property type="match status" value="1"/>
</dbReference>
<evidence type="ECO:0000256" key="4">
    <source>
        <dbReference type="ARBA" id="ARBA00040604"/>
    </source>
</evidence>
<comment type="similarity">
    <text evidence="2">Belongs to the OXR1 family.</text>
</comment>
<feature type="compositionally biased region" description="Polar residues" evidence="5">
    <location>
        <begin position="331"/>
        <end position="343"/>
    </location>
</feature>
<dbReference type="PANTHER" id="PTHR23354">
    <property type="entry name" value="NUCLEOLAR PROTEIN 7/ESTROGEN RECEPTOR COACTIVATOR-RELATED"/>
    <property type="match status" value="1"/>
</dbReference>
<gene>
    <name evidence="8" type="ORF">D915_006649</name>
</gene>
<organism evidence="8 9">
    <name type="scientific">Fasciola hepatica</name>
    <name type="common">Liver fluke</name>
    <dbReference type="NCBI Taxonomy" id="6192"/>
    <lineage>
        <taxon>Eukaryota</taxon>
        <taxon>Metazoa</taxon>
        <taxon>Spiralia</taxon>
        <taxon>Lophotrochozoa</taxon>
        <taxon>Platyhelminthes</taxon>
        <taxon>Trematoda</taxon>
        <taxon>Digenea</taxon>
        <taxon>Plagiorchiida</taxon>
        <taxon>Echinostomata</taxon>
        <taxon>Echinostomatoidea</taxon>
        <taxon>Fasciolidae</taxon>
        <taxon>Fasciola</taxon>
    </lineage>
</organism>
<sequence>MDLPDDVRVYEVKAGDSLSGIAARFGYVTPTQLAKINRLPLFSGGVPPVFPGQKLIVPTASRGVTSPVKTRNAPGAALRVRSVSSGNSTEIGADPLSASGFAVNTNFYAHRAPGDHHSEPIDENSERQFVKVKAQRQLPSGDFVEGVLLITPDSLCFDALRTAMAQKQAYLETHRSSRSSSFETHEQSSTEPTAAVAVTITNPVDTAIDATSTIPVSSTNVDRNSPTVDPNPPPTGTPNIPKELLELGLCVPLDLLASMSTLRQLPESCPVDPLDDAISSSRAGTNGCTSPYLDDSENLTNPLDDAEVEASCEHLETIPATNDRENPESDVFTNRSHSMSSDPVTGRNHSPFDPSQEPQSINAVESSSVASPPDVDLPHTNPNYGRDVHGSNDLVECVADAPTPVKPHGLSESVRTTENRNTDHDDPPKTLYLRLTQFARNDEPKKEHIFLIAAEEIPEVFGFLLRNGVGQISVKHVSNGSHSPTGANHTATTAALRMTASMDSSHSFHRRTLVEEALESMECATPLPVLYGGTSTILNEEMLEDLGAYFPTHWVGCNLSLIYKTEQDGYSLNTLYRKSQHAHGGVLLIIRDTIGTVFGAILSERIHCSKHFYGTGETCVFHWAPTFKLTSSAIFSLRSGRNAIWFDEALKYGRSEPTDTFDNPVLSGTLPALRLASLSLTDCKPPEDERVDESRPRSQTDPSSPTVPGVNSVPFLIDCLEVWELVS</sequence>
<comment type="subcellular location">
    <subcellularLocation>
        <location evidence="1">Mitochondrion</location>
    </subcellularLocation>
</comment>
<feature type="compositionally biased region" description="Basic and acidic residues" evidence="5">
    <location>
        <begin position="316"/>
        <end position="327"/>
    </location>
</feature>
<dbReference type="PROSITE" id="PS51782">
    <property type="entry name" value="LYSM"/>
    <property type="match status" value="1"/>
</dbReference>
<dbReference type="PANTHER" id="PTHR23354:SF62">
    <property type="entry name" value="MUSTARD, ISOFORM V"/>
    <property type="match status" value="1"/>
</dbReference>
<feature type="compositionally biased region" description="Basic and acidic residues" evidence="5">
    <location>
        <begin position="684"/>
        <end position="698"/>
    </location>
</feature>
<feature type="region of interest" description="Disordered" evidence="5">
    <location>
        <begin position="401"/>
        <end position="429"/>
    </location>
</feature>
<feature type="region of interest" description="Disordered" evidence="5">
    <location>
        <begin position="209"/>
        <end position="241"/>
    </location>
</feature>
<dbReference type="GO" id="GO:0006979">
    <property type="term" value="P:response to oxidative stress"/>
    <property type="evidence" value="ECO:0007669"/>
    <property type="project" value="TreeGrafter"/>
</dbReference>
<feature type="compositionally biased region" description="Polar residues" evidence="5">
    <location>
        <begin position="209"/>
        <end position="223"/>
    </location>
</feature>
<dbReference type="GO" id="GO:0005739">
    <property type="term" value="C:mitochondrion"/>
    <property type="evidence" value="ECO:0007669"/>
    <property type="project" value="UniProtKB-SubCell"/>
</dbReference>
<evidence type="ECO:0000259" key="7">
    <source>
        <dbReference type="PROSITE" id="PS51886"/>
    </source>
</evidence>
<dbReference type="Proteomes" id="UP000230066">
    <property type="component" value="Unassembled WGS sequence"/>
</dbReference>
<feature type="region of interest" description="Disordered" evidence="5">
    <location>
        <begin position="316"/>
        <end position="385"/>
    </location>
</feature>
<feature type="region of interest" description="Disordered" evidence="5">
    <location>
        <begin position="683"/>
        <end position="709"/>
    </location>
</feature>
<name>A0A4E0R3D6_FASHE</name>
<dbReference type="AlphaFoldDB" id="A0A4E0R3D6"/>
<accession>A0A4E0R3D6</accession>
<dbReference type="Gene3D" id="3.10.350.10">
    <property type="entry name" value="LysM domain"/>
    <property type="match status" value="1"/>
</dbReference>
<evidence type="ECO:0000313" key="9">
    <source>
        <dbReference type="Proteomes" id="UP000230066"/>
    </source>
</evidence>
<feature type="region of interest" description="Disordered" evidence="5">
    <location>
        <begin position="276"/>
        <end position="301"/>
    </location>
</feature>
<reference evidence="8" key="1">
    <citation type="submission" date="2019-03" db="EMBL/GenBank/DDBJ databases">
        <title>Improved annotation for the trematode Fasciola hepatica.</title>
        <authorList>
            <person name="Choi Y.-J."/>
            <person name="Martin J."/>
            <person name="Mitreva M."/>
        </authorList>
    </citation>
    <scope>NUCLEOTIDE SEQUENCE [LARGE SCALE GENOMIC DNA]</scope>
</reference>
<keyword evidence="9" id="KW-1185">Reference proteome</keyword>
<dbReference type="SUPFAM" id="SSF54106">
    <property type="entry name" value="LysM domain"/>
    <property type="match status" value="1"/>
</dbReference>
<dbReference type="InterPro" id="IPR036779">
    <property type="entry name" value="LysM_dom_sf"/>
</dbReference>
<feature type="compositionally biased region" description="Basic and acidic residues" evidence="5">
    <location>
        <begin position="415"/>
        <end position="428"/>
    </location>
</feature>
<evidence type="ECO:0000256" key="2">
    <source>
        <dbReference type="ARBA" id="ARBA00009540"/>
    </source>
</evidence>
<dbReference type="Pfam" id="PF01476">
    <property type="entry name" value="LysM"/>
    <property type="match status" value="1"/>
</dbReference>
<evidence type="ECO:0000256" key="3">
    <source>
        <dbReference type="ARBA" id="ARBA00023128"/>
    </source>
</evidence>
<dbReference type="EMBL" id="JXXN02002550">
    <property type="protein sequence ID" value="THD22749.1"/>
    <property type="molecule type" value="Genomic_DNA"/>
</dbReference>
<dbReference type="PROSITE" id="PS51886">
    <property type="entry name" value="TLDC"/>
    <property type="match status" value="1"/>
</dbReference>
<evidence type="ECO:0000256" key="5">
    <source>
        <dbReference type="SAM" id="MobiDB-lite"/>
    </source>
</evidence>
<dbReference type="CDD" id="cd00118">
    <property type="entry name" value="LysM"/>
    <property type="match status" value="1"/>
</dbReference>
<feature type="domain" description="TLDc" evidence="7">
    <location>
        <begin position="536"/>
        <end position="726"/>
    </location>
</feature>
<protein>
    <recommendedName>
        <fullName evidence="4">Oxidation resistance protein 1</fullName>
    </recommendedName>
</protein>
<evidence type="ECO:0000259" key="6">
    <source>
        <dbReference type="PROSITE" id="PS51782"/>
    </source>
</evidence>
<dbReference type="InterPro" id="IPR006571">
    <property type="entry name" value="TLDc_dom"/>
</dbReference>
<proteinExistence type="inferred from homology"/>
<dbReference type="InterPro" id="IPR018392">
    <property type="entry name" value="LysM"/>
</dbReference>
<evidence type="ECO:0000256" key="1">
    <source>
        <dbReference type="ARBA" id="ARBA00004173"/>
    </source>
</evidence>
<feature type="domain" description="LysM" evidence="6">
    <location>
        <begin position="8"/>
        <end position="57"/>
    </location>
</feature>
<feature type="compositionally biased region" description="Polar residues" evidence="5">
    <location>
        <begin position="356"/>
        <end position="370"/>
    </location>
</feature>
<keyword evidence="3" id="KW-0496">Mitochondrion</keyword>
<feature type="compositionally biased region" description="Polar residues" evidence="5">
    <location>
        <begin position="278"/>
        <end position="289"/>
    </location>
</feature>
<dbReference type="SMART" id="SM00584">
    <property type="entry name" value="TLDc"/>
    <property type="match status" value="1"/>
</dbReference>
<dbReference type="GO" id="GO:0005634">
    <property type="term" value="C:nucleus"/>
    <property type="evidence" value="ECO:0007669"/>
    <property type="project" value="TreeGrafter"/>
</dbReference>
<comment type="caution">
    <text evidence="8">The sequence shown here is derived from an EMBL/GenBank/DDBJ whole genome shotgun (WGS) entry which is preliminary data.</text>
</comment>
<evidence type="ECO:0000313" key="8">
    <source>
        <dbReference type="EMBL" id="THD22749.1"/>
    </source>
</evidence>